<sequence>MKKVLASLGIGNATVDTVLPSDSVVPGETVDAEVRVRGGNADQEIDAIRFEIETRVRTDEGYDDVDVGRLSLTDGFTVEAEEERTLSATVEIPYRTPVTLGDVQVWVETELDIARAVDPEDRDFLDVRPTPRMRALFDAVEELGFELHTANCEADPYGRYAGGHPFVQEFEFRPERGDFVGRLDEVELVVDPGPESLTAYVEVDRRGGLLRELAEADESRTEL</sequence>
<dbReference type="EMBL" id="JBHSWU010000547">
    <property type="protein sequence ID" value="MFC6725484.1"/>
    <property type="molecule type" value="Genomic_DNA"/>
</dbReference>
<proteinExistence type="predicted"/>
<dbReference type="PANTHER" id="PTHR40053">
    <property type="entry name" value="SPORULATION-CONTROL PROTEIN SPO0M"/>
    <property type="match status" value="1"/>
</dbReference>
<comment type="caution">
    <text evidence="1">The sequence shown here is derived from an EMBL/GenBank/DDBJ whole genome shotgun (WGS) entry which is preliminary data.</text>
</comment>
<organism evidence="1 2">
    <name type="scientific">Halobium palmae</name>
    <dbReference type="NCBI Taxonomy" id="1776492"/>
    <lineage>
        <taxon>Archaea</taxon>
        <taxon>Methanobacteriati</taxon>
        <taxon>Methanobacteriota</taxon>
        <taxon>Stenosarchaea group</taxon>
        <taxon>Halobacteria</taxon>
        <taxon>Halobacteriales</taxon>
        <taxon>Haloferacaceae</taxon>
        <taxon>Halobium</taxon>
    </lineage>
</organism>
<evidence type="ECO:0000313" key="2">
    <source>
        <dbReference type="Proteomes" id="UP001596328"/>
    </source>
</evidence>
<dbReference type="InterPro" id="IPR009776">
    <property type="entry name" value="Spore_0_M"/>
</dbReference>
<gene>
    <name evidence="1" type="ORF">ACFQE1_14120</name>
</gene>
<accession>A0ABD5S1A4</accession>
<dbReference type="PANTHER" id="PTHR40053:SF1">
    <property type="entry name" value="SPORULATION-CONTROL PROTEIN SPO0M"/>
    <property type="match status" value="1"/>
</dbReference>
<feature type="non-terminal residue" evidence="1">
    <location>
        <position position="223"/>
    </location>
</feature>
<protein>
    <submittedName>
        <fullName evidence="1">Sporulation protein</fullName>
    </submittedName>
</protein>
<dbReference type="AlphaFoldDB" id="A0ABD5S1A4"/>
<evidence type="ECO:0000313" key="1">
    <source>
        <dbReference type="EMBL" id="MFC6725484.1"/>
    </source>
</evidence>
<reference evidence="1 2" key="1">
    <citation type="journal article" date="2019" name="Int. J. Syst. Evol. Microbiol.">
        <title>The Global Catalogue of Microorganisms (GCM) 10K type strain sequencing project: providing services to taxonomists for standard genome sequencing and annotation.</title>
        <authorList>
            <consortium name="The Broad Institute Genomics Platform"/>
            <consortium name="The Broad Institute Genome Sequencing Center for Infectious Disease"/>
            <person name="Wu L."/>
            <person name="Ma J."/>
        </authorList>
    </citation>
    <scope>NUCLEOTIDE SEQUENCE [LARGE SCALE GENOMIC DNA]</scope>
    <source>
        <strain evidence="1 2">NBRC 111368</strain>
    </source>
</reference>
<keyword evidence="2" id="KW-1185">Reference proteome</keyword>
<dbReference type="Pfam" id="PF07070">
    <property type="entry name" value="Spo0M"/>
    <property type="match status" value="1"/>
</dbReference>
<dbReference type="Proteomes" id="UP001596328">
    <property type="component" value="Unassembled WGS sequence"/>
</dbReference>
<name>A0ABD5S1A4_9EURY</name>